<reference evidence="2" key="2">
    <citation type="submission" date="2021-02" db="EMBL/GenBank/DDBJ databases">
        <authorList>
            <person name="Kimball J.A."/>
            <person name="Haas M.W."/>
            <person name="Macchietto M."/>
            <person name="Kono T."/>
            <person name="Duquette J."/>
            <person name="Shao M."/>
        </authorList>
    </citation>
    <scope>NUCLEOTIDE SEQUENCE</scope>
    <source>
        <tissue evidence="2">Fresh leaf tissue</tissue>
    </source>
</reference>
<feature type="compositionally biased region" description="Basic residues" evidence="1">
    <location>
        <begin position="28"/>
        <end position="37"/>
    </location>
</feature>
<keyword evidence="3" id="KW-1185">Reference proteome</keyword>
<evidence type="ECO:0000313" key="2">
    <source>
        <dbReference type="EMBL" id="KAG8100349.1"/>
    </source>
</evidence>
<gene>
    <name evidence="2" type="ORF">GUJ93_ZPchr0013g36350</name>
</gene>
<dbReference type="Proteomes" id="UP000729402">
    <property type="component" value="Unassembled WGS sequence"/>
</dbReference>
<name>A0A8J6BZX3_ZIZPA</name>
<feature type="region of interest" description="Disordered" evidence="1">
    <location>
        <begin position="26"/>
        <end position="223"/>
    </location>
</feature>
<protein>
    <submittedName>
        <fullName evidence="2">Uncharacterized protein</fullName>
    </submittedName>
</protein>
<feature type="compositionally biased region" description="Basic and acidic residues" evidence="1">
    <location>
        <begin position="296"/>
        <end position="305"/>
    </location>
</feature>
<evidence type="ECO:0000313" key="3">
    <source>
        <dbReference type="Proteomes" id="UP000729402"/>
    </source>
</evidence>
<dbReference type="EMBL" id="JAAALK010000079">
    <property type="protein sequence ID" value="KAG8100349.1"/>
    <property type="molecule type" value="Genomic_DNA"/>
</dbReference>
<sequence length="339" mass="34171">MSRDKDTTRREVKAMVPLVVGGVTEKHTKGRAGRKLVRSSGRSVGIAGAPKDTKVSIERRGAEQGMVRSGSPCGLGRQAVEQGSDESDIGVGVHHTLACSSSSNGSHALGSYDDGAGAQPQGWQRGGGDRRGGGETGGGALGQDTASAEPRLEPATAAPNLHAGKSAAREEGAPAAREEGAPAASWRPWRVAPVAREEGALTAAASPAEEGAPAAREEGAPAASWRPWRVALVLRKEGALTAATREGRPAASKAASPTAAAAWEAAAGADPATLAPDPVAAVLDPAAATISRPLRRPGEGGEGRRGRGRVAADVVDAGGCSPAMALTVERGERGESLVL</sequence>
<accession>A0A8J6BZX3</accession>
<organism evidence="2 3">
    <name type="scientific">Zizania palustris</name>
    <name type="common">Northern wild rice</name>
    <dbReference type="NCBI Taxonomy" id="103762"/>
    <lineage>
        <taxon>Eukaryota</taxon>
        <taxon>Viridiplantae</taxon>
        <taxon>Streptophyta</taxon>
        <taxon>Embryophyta</taxon>
        <taxon>Tracheophyta</taxon>
        <taxon>Spermatophyta</taxon>
        <taxon>Magnoliopsida</taxon>
        <taxon>Liliopsida</taxon>
        <taxon>Poales</taxon>
        <taxon>Poaceae</taxon>
        <taxon>BOP clade</taxon>
        <taxon>Oryzoideae</taxon>
        <taxon>Oryzeae</taxon>
        <taxon>Zizaniinae</taxon>
        <taxon>Zizania</taxon>
    </lineage>
</organism>
<feature type="compositionally biased region" description="Low complexity" evidence="1">
    <location>
        <begin position="97"/>
        <end position="111"/>
    </location>
</feature>
<feature type="compositionally biased region" description="Low complexity" evidence="1">
    <location>
        <begin position="200"/>
        <end position="214"/>
    </location>
</feature>
<feature type="region of interest" description="Disordered" evidence="1">
    <location>
        <begin position="290"/>
        <end position="310"/>
    </location>
</feature>
<comment type="caution">
    <text evidence="2">The sequence shown here is derived from an EMBL/GenBank/DDBJ whole genome shotgun (WGS) entry which is preliminary data.</text>
</comment>
<reference evidence="2" key="1">
    <citation type="journal article" date="2021" name="bioRxiv">
        <title>Whole Genome Assembly and Annotation of Northern Wild Rice, Zizania palustris L., Supports a Whole Genome Duplication in the Zizania Genus.</title>
        <authorList>
            <person name="Haas M."/>
            <person name="Kono T."/>
            <person name="Macchietto M."/>
            <person name="Millas R."/>
            <person name="McGilp L."/>
            <person name="Shao M."/>
            <person name="Duquette J."/>
            <person name="Hirsch C.N."/>
            <person name="Kimball J."/>
        </authorList>
    </citation>
    <scope>NUCLEOTIDE SEQUENCE</scope>
    <source>
        <tissue evidence="2">Fresh leaf tissue</tissue>
    </source>
</reference>
<feature type="compositionally biased region" description="Basic and acidic residues" evidence="1">
    <location>
        <begin position="51"/>
        <end position="62"/>
    </location>
</feature>
<proteinExistence type="predicted"/>
<feature type="compositionally biased region" description="Basic and acidic residues" evidence="1">
    <location>
        <begin position="167"/>
        <end position="180"/>
    </location>
</feature>
<evidence type="ECO:0000256" key="1">
    <source>
        <dbReference type="SAM" id="MobiDB-lite"/>
    </source>
</evidence>
<dbReference type="AlphaFoldDB" id="A0A8J6BZX3"/>